<dbReference type="GO" id="GO:0000307">
    <property type="term" value="C:cyclin-dependent protein kinase holoenzyme complex"/>
    <property type="evidence" value="ECO:0007669"/>
    <property type="project" value="TreeGrafter"/>
</dbReference>
<keyword evidence="3" id="KW-1133">Transmembrane helix</keyword>
<dbReference type="PANTHER" id="PTHR15615">
    <property type="match status" value="1"/>
</dbReference>
<organism evidence="5 6">
    <name type="scientific">Steinernema glaseri</name>
    <dbReference type="NCBI Taxonomy" id="37863"/>
    <lineage>
        <taxon>Eukaryota</taxon>
        <taxon>Metazoa</taxon>
        <taxon>Ecdysozoa</taxon>
        <taxon>Nematoda</taxon>
        <taxon>Chromadorea</taxon>
        <taxon>Rhabditida</taxon>
        <taxon>Tylenchina</taxon>
        <taxon>Panagrolaimomorpha</taxon>
        <taxon>Strongyloidoidea</taxon>
        <taxon>Steinernematidae</taxon>
        <taxon>Steinernema</taxon>
    </lineage>
</organism>
<dbReference type="InterPro" id="IPR013922">
    <property type="entry name" value="Cyclin_PHO80-like"/>
</dbReference>
<dbReference type="WBParaSite" id="L893_g9751.t1">
    <property type="protein sequence ID" value="L893_g9751.t1"/>
    <property type="gene ID" value="L893_g9751"/>
</dbReference>
<evidence type="ECO:0000313" key="6">
    <source>
        <dbReference type="WBParaSite" id="L893_g9751.t1"/>
    </source>
</evidence>
<dbReference type="Proteomes" id="UP000095287">
    <property type="component" value="Unplaced"/>
</dbReference>
<keyword evidence="5" id="KW-1185">Reference proteome</keyword>
<feature type="domain" description="Cyclin N-terminal" evidence="4">
    <location>
        <begin position="56"/>
        <end position="146"/>
    </location>
</feature>
<dbReference type="InterPro" id="IPR006671">
    <property type="entry name" value="Cyclin_N"/>
</dbReference>
<accession>A0A1I8AVT8</accession>
<dbReference type="AlphaFoldDB" id="A0A1I8AVT8"/>
<evidence type="ECO:0000313" key="5">
    <source>
        <dbReference type="Proteomes" id="UP000095287"/>
    </source>
</evidence>
<comment type="similarity">
    <text evidence="1">Belongs to the CNPPD1 family.</text>
</comment>
<reference evidence="6" key="1">
    <citation type="submission" date="2016-11" db="UniProtKB">
        <authorList>
            <consortium name="WormBaseParasite"/>
        </authorList>
    </citation>
    <scope>IDENTIFICATION</scope>
</reference>
<dbReference type="PANTHER" id="PTHR15615:SF108">
    <property type="entry name" value="PROTEIN CNPPD1"/>
    <property type="match status" value="1"/>
</dbReference>
<dbReference type="SUPFAM" id="SSF47954">
    <property type="entry name" value="Cyclin-like"/>
    <property type="match status" value="1"/>
</dbReference>
<proteinExistence type="inferred from homology"/>
<sequence>MPPKTETYRRIRQRMRRSLGYGSRRMDSLTLPLSEMVVDYFDRRAPYDYLDMDFAAQLSRDGCLDACTMLVAMVYIDRVRGMDRSFFDESDASELFLSALVVASKYLQDGGLDEFVYNDEWGAAASTSTKRVNELEVQLLNALTWNANVSDVEFEQSLESCERWVARRALLRNGFCTYNEAHVLSARTAFSEWRSLLESVAFACAAIAAVYVASVISLYTAIHIARTKHLTPSDSHRHTTVPLHRTTVSHEPLLLRLEENSTALRNRGFSAEDGLEALARSLVPSTEPGYCYPLCDLDIRENVTSLRDQRVVLQQHLRVPIALRSN</sequence>
<dbReference type="CDD" id="cd20557">
    <property type="entry name" value="CYCLIN_ScPCL1-like"/>
    <property type="match status" value="1"/>
</dbReference>
<evidence type="ECO:0000259" key="4">
    <source>
        <dbReference type="Pfam" id="PF00134"/>
    </source>
</evidence>
<dbReference type="GO" id="GO:0016538">
    <property type="term" value="F:cyclin-dependent protein serine/threonine kinase regulator activity"/>
    <property type="evidence" value="ECO:0007669"/>
    <property type="project" value="TreeGrafter"/>
</dbReference>
<keyword evidence="3" id="KW-0812">Transmembrane</keyword>
<protein>
    <recommendedName>
        <fullName evidence="2">Protein CNPPD1</fullName>
    </recommendedName>
</protein>
<dbReference type="InterPro" id="IPR036915">
    <property type="entry name" value="Cyclin-like_sf"/>
</dbReference>
<evidence type="ECO:0000256" key="1">
    <source>
        <dbReference type="ARBA" id="ARBA00038508"/>
    </source>
</evidence>
<dbReference type="Pfam" id="PF00134">
    <property type="entry name" value="Cyclin_N"/>
    <property type="match status" value="1"/>
</dbReference>
<feature type="transmembrane region" description="Helical" evidence="3">
    <location>
        <begin position="200"/>
        <end position="222"/>
    </location>
</feature>
<dbReference type="Gene3D" id="1.10.472.10">
    <property type="entry name" value="Cyclin-like"/>
    <property type="match status" value="1"/>
</dbReference>
<evidence type="ECO:0000256" key="2">
    <source>
        <dbReference type="ARBA" id="ARBA00040808"/>
    </source>
</evidence>
<dbReference type="GO" id="GO:0005634">
    <property type="term" value="C:nucleus"/>
    <property type="evidence" value="ECO:0007669"/>
    <property type="project" value="TreeGrafter"/>
</dbReference>
<dbReference type="GO" id="GO:0019901">
    <property type="term" value="F:protein kinase binding"/>
    <property type="evidence" value="ECO:0007669"/>
    <property type="project" value="InterPro"/>
</dbReference>
<keyword evidence="3" id="KW-0472">Membrane</keyword>
<evidence type="ECO:0000256" key="3">
    <source>
        <dbReference type="SAM" id="Phobius"/>
    </source>
</evidence>
<name>A0A1I8AVT8_9BILA</name>